<evidence type="ECO:0000256" key="2">
    <source>
        <dbReference type="ARBA" id="ARBA00034247"/>
    </source>
</evidence>
<gene>
    <name evidence="6" type="ORF">PSm6_26090</name>
</gene>
<dbReference type="PANTHER" id="PTHR45138">
    <property type="entry name" value="REGULATORY COMPONENTS OF SENSORY TRANSDUCTION SYSTEM"/>
    <property type="match status" value="1"/>
</dbReference>
<keyword evidence="4" id="KW-1133">Transmembrane helix</keyword>
<keyword evidence="7" id="KW-1185">Reference proteome</keyword>
<feature type="transmembrane region" description="Helical" evidence="4">
    <location>
        <begin position="50"/>
        <end position="72"/>
    </location>
</feature>
<evidence type="ECO:0000256" key="3">
    <source>
        <dbReference type="SAM" id="MobiDB-lite"/>
    </source>
</evidence>
<dbReference type="Proteomes" id="UP001064896">
    <property type="component" value="Chromosome"/>
</dbReference>
<dbReference type="InterPro" id="IPR029787">
    <property type="entry name" value="Nucleotide_cyclase"/>
</dbReference>
<evidence type="ECO:0000313" key="7">
    <source>
        <dbReference type="Proteomes" id="UP001064896"/>
    </source>
</evidence>
<feature type="domain" description="GGDEF" evidence="5">
    <location>
        <begin position="262"/>
        <end position="395"/>
    </location>
</feature>
<evidence type="ECO:0000256" key="1">
    <source>
        <dbReference type="ARBA" id="ARBA00012528"/>
    </source>
</evidence>
<evidence type="ECO:0000256" key="4">
    <source>
        <dbReference type="SAM" id="Phobius"/>
    </source>
</evidence>
<feature type="compositionally biased region" description="Polar residues" evidence="3">
    <location>
        <begin position="421"/>
        <end position="435"/>
    </location>
</feature>
<dbReference type="SMART" id="SM00267">
    <property type="entry name" value="GGDEF"/>
    <property type="match status" value="1"/>
</dbReference>
<accession>A0ABN6BRL2</accession>
<dbReference type="Pfam" id="PF00990">
    <property type="entry name" value="GGDEF"/>
    <property type="match status" value="1"/>
</dbReference>
<dbReference type="EC" id="2.7.7.65" evidence="1"/>
<dbReference type="Gene3D" id="3.30.70.270">
    <property type="match status" value="1"/>
</dbReference>
<evidence type="ECO:0000313" key="6">
    <source>
        <dbReference type="EMBL" id="BCD86202.1"/>
    </source>
</evidence>
<comment type="catalytic activity">
    <reaction evidence="2">
        <text>2 GTP = 3',3'-c-di-GMP + 2 diphosphate</text>
        <dbReference type="Rhea" id="RHEA:24898"/>
        <dbReference type="ChEBI" id="CHEBI:33019"/>
        <dbReference type="ChEBI" id="CHEBI:37565"/>
        <dbReference type="ChEBI" id="CHEBI:58805"/>
        <dbReference type="EC" id="2.7.7.65"/>
    </reaction>
</comment>
<dbReference type="CDD" id="cd01949">
    <property type="entry name" value="GGDEF"/>
    <property type="match status" value="1"/>
</dbReference>
<feature type="region of interest" description="Disordered" evidence="3">
    <location>
        <begin position="421"/>
        <end position="450"/>
    </location>
</feature>
<dbReference type="PANTHER" id="PTHR45138:SF9">
    <property type="entry name" value="DIGUANYLATE CYCLASE DGCM-RELATED"/>
    <property type="match status" value="1"/>
</dbReference>
<keyword evidence="4" id="KW-0472">Membrane</keyword>
<dbReference type="InterPro" id="IPR043128">
    <property type="entry name" value="Rev_trsase/Diguanyl_cyclase"/>
</dbReference>
<proteinExistence type="predicted"/>
<feature type="transmembrane region" description="Helical" evidence="4">
    <location>
        <begin position="193"/>
        <end position="213"/>
    </location>
</feature>
<dbReference type="SUPFAM" id="SSF55073">
    <property type="entry name" value="Nucleotide cyclase"/>
    <property type="match status" value="1"/>
</dbReference>
<dbReference type="EMBL" id="AP023081">
    <property type="protein sequence ID" value="BCD86202.1"/>
    <property type="molecule type" value="Genomic_DNA"/>
</dbReference>
<protein>
    <recommendedName>
        <fullName evidence="1">diguanylate cyclase</fullName>
        <ecNumber evidence="1">2.7.7.65</ecNumber>
    </recommendedName>
</protein>
<name>A0ABN6BRL2_9PSED</name>
<organism evidence="6 7">
    <name type="scientific">Pseudomonas solani</name>
    <dbReference type="NCBI Taxonomy" id="2731552"/>
    <lineage>
        <taxon>Bacteria</taxon>
        <taxon>Pseudomonadati</taxon>
        <taxon>Pseudomonadota</taxon>
        <taxon>Gammaproteobacteria</taxon>
        <taxon>Pseudomonadales</taxon>
        <taxon>Pseudomonadaceae</taxon>
        <taxon>Pseudomonas</taxon>
    </lineage>
</organism>
<dbReference type="InterPro" id="IPR000160">
    <property type="entry name" value="GGDEF_dom"/>
</dbReference>
<feature type="transmembrane region" description="Helical" evidence="4">
    <location>
        <begin position="84"/>
        <end position="104"/>
    </location>
</feature>
<dbReference type="PROSITE" id="PS50887">
    <property type="entry name" value="GGDEF"/>
    <property type="match status" value="1"/>
</dbReference>
<feature type="transmembrane region" description="Helical" evidence="4">
    <location>
        <begin position="110"/>
        <end position="132"/>
    </location>
</feature>
<dbReference type="RefSeq" id="WP_265170351.1">
    <property type="nucleotide sequence ID" value="NZ_AP023081.1"/>
</dbReference>
<feature type="transmembrane region" description="Helical" evidence="4">
    <location>
        <begin position="139"/>
        <end position="157"/>
    </location>
</feature>
<reference evidence="6" key="1">
    <citation type="submission" date="2020-05" db="EMBL/GenBank/DDBJ databases">
        <title>Complete genome sequence of Pseudomonas sp. Sm006.</title>
        <authorList>
            <person name="Takeuchi K."/>
            <person name="Someya N."/>
        </authorList>
    </citation>
    <scope>NUCLEOTIDE SEQUENCE</scope>
    <source>
        <strain evidence="6">Sm006</strain>
    </source>
</reference>
<dbReference type="NCBIfam" id="TIGR00254">
    <property type="entry name" value="GGDEF"/>
    <property type="match status" value="1"/>
</dbReference>
<feature type="transmembrane region" description="Helical" evidence="4">
    <location>
        <begin position="163"/>
        <end position="186"/>
    </location>
</feature>
<keyword evidence="4" id="KW-0812">Transmembrane</keyword>
<evidence type="ECO:0000259" key="5">
    <source>
        <dbReference type="PROSITE" id="PS50887"/>
    </source>
</evidence>
<dbReference type="InterPro" id="IPR050469">
    <property type="entry name" value="Diguanylate_Cyclase"/>
</dbReference>
<sequence>MDKVQLLLSHYAESRYTRQLNKGFGWLRFEPELEAEYRISNYRAFRTTRIGALCTLLLALLFFLGFDIFYALRHYDATLTPAIFGMRLIALAGIMLSATMVLYGNDRSAGAFWVPCTVFFIGTTTLVSNILYMQVLEQVGMPFNIDGMILVLIAIFFPVGYSYWGSVVCALVTFITMLVAIPAFLPAGYLDDFVALSIYPLVAMFFAGMSRYFQESATRRQFLTRAALKELADSDSLTGLCNRRMFEILLDRSLRESQRERHCLGLMLVDVDFFKRYNDLYGHPAGDAVLKAVAEALQSTPRRSLDFAARLGGEEFALVFCDLVPVFAERVAEEVCRRIEGLAIPHEGSNIGPVLTVSVGMALSQPGDTRDSLYKRADEALYTSKGGAATARPWPPKWAEPTRVMFFSSFLHRVFTPSRSLSPRAGQTGSVSAQRVASIRQPHPCGPRES</sequence>